<gene>
    <name evidence="4" type="ordered locus">CJA_0856</name>
</gene>
<dbReference type="STRING" id="498211.CJA_0856"/>
<evidence type="ECO:0000256" key="1">
    <source>
        <dbReference type="ARBA" id="ARBA00022679"/>
    </source>
</evidence>
<evidence type="ECO:0000313" key="5">
    <source>
        <dbReference type="Proteomes" id="UP000001036"/>
    </source>
</evidence>
<sequence>MKAMILAAGLGQRMRPLTNHLPKPMLPLGGKPLLDYHLEKLPAAGITQVIINLAYLGDKIRAYVGDGQRYGLEVIYSEEPEPLETGGALLKALPLLGESPFLLINGDVWCDLDLRQFSQHRLRETQMGHLLLIPNPDFHPRGDFALGAQQYLLPDPQQQHPWRYTFAGISLLRPELIATYPHRRHKFPLVEVLRHAIDRGQLSAEVHTGQWSDIGTPERLHALEQQLQATATSR</sequence>
<dbReference type="InterPro" id="IPR029044">
    <property type="entry name" value="Nucleotide-diphossugar_trans"/>
</dbReference>
<name>B3PKU9_CELJU</name>
<keyword evidence="5" id="KW-1185">Reference proteome</keyword>
<proteinExistence type="predicted"/>
<dbReference type="AlphaFoldDB" id="B3PKU9"/>
<dbReference type="InterPro" id="IPR050065">
    <property type="entry name" value="GlmU-like"/>
</dbReference>
<dbReference type="InterPro" id="IPR005835">
    <property type="entry name" value="NTP_transferase_dom"/>
</dbReference>
<dbReference type="NCBIfam" id="NF045761">
    <property type="entry name" value="NAMPUrTaseMurU"/>
    <property type="match status" value="1"/>
</dbReference>
<reference evidence="4 5" key="1">
    <citation type="journal article" date="2008" name="J. Bacteriol.">
        <title>Insights into plant cell wall degradation from the genome sequence of the soil bacterium Cellvibrio japonicus.</title>
        <authorList>
            <person name="Deboy R.T."/>
            <person name="Mongodin E.F."/>
            <person name="Fouts D.E."/>
            <person name="Tailford L.E."/>
            <person name="Khouri H."/>
            <person name="Emerson J.B."/>
            <person name="Mohamoud Y."/>
            <person name="Watkins K."/>
            <person name="Henrissat B."/>
            <person name="Gilbert H.J."/>
            <person name="Nelson K.E."/>
        </authorList>
    </citation>
    <scope>NUCLEOTIDE SEQUENCE [LARGE SCALE GENOMIC DNA]</scope>
    <source>
        <strain evidence="4 5">Ueda107</strain>
    </source>
</reference>
<dbReference type="InterPro" id="IPR054790">
    <property type="entry name" value="MurU"/>
</dbReference>
<feature type="domain" description="Nucleotidyl transferase" evidence="3">
    <location>
        <begin position="2"/>
        <end position="136"/>
    </location>
</feature>
<dbReference type="OrthoDB" id="9788272at2"/>
<dbReference type="PANTHER" id="PTHR43584:SF8">
    <property type="entry name" value="N-ACETYLMURAMATE ALPHA-1-PHOSPHATE URIDYLYLTRANSFERASE"/>
    <property type="match status" value="1"/>
</dbReference>
<dbReference type="Proteomes" id="UP000001036">
    <property type="component" value="Chromosome"/>
</dbReference>
<dbReference type="eggNOG" id="COG1208">
    <property type="taxonomic scope" value="Bacteria"/>
</dbReference>
<evidence type="ECO:0000313" key="4">
    <source>
        <dbReference type="EMBL" id="ACE85574.1"/>
    </source>
</evidence>
<dbReference type="HOGENOM" id="CLU_029499_2_1_6"/>
<dbReference type="CDD" id="cd06422">
    <property type="entry name" value="NTP_transferase_like_1"/>
    <property type="match status" value="1"/>
</dbReference>
<keyword evidence="1 4" id="KW-0808">Transferase</keyword>
<dbReference type="RefSeq" id="WP_012486517.1">
    <property type="nucleotide sequence ID" value="NC_010995.1"/>
</dbReference>
<evidence type="ECO:0000256" key="2">
    <source>
        <dbReference type="ARBA" id="ARBA00022695"/>
    </source>
</evidence>
<dbReference type="KEGG" id="cja:CJA_0856"/>
<dbReference type="PANTHER" id="PTHR43584">
    <property type="entry name" value="NUCLEOTIDYL TRANSFERASE"/>
    <property type="match status" value="1"/>
</dbReference>
<organism evidence="4 5">
    <name type="scientific">Cellvibrio japonicus (strain Ueda107)</name>
    <name type="common">Pseudomonas fluorescens subsp. cellulosa</name>
    <dbReference type="NCBI Taxonomy" id="498211"/>
    <lineage>
        <taxon>Bacteria</taxon>
        <taxon>Pseudomonadati</taxon>
        <taxon>Pseudomonadota</taxon>
        <taxon>Gammaproteobacteria</taxon>
        <taxon>Cellvibrionales</taxon>
        <taxon>Cellvibrionaceae</taxon>
        <taxon>Cellvibrio</taxon>
    </lineage>
</organism>
<dbReference type="GO" id="GO:0016779">
    <property type="term" value="F:nucleotidyltransferase activity"/>
    <property type="evidence" value="ECO:0007669"/>
    <property type="project" value="UniProtKB-KW"/>
</dbReference>
<accession>B3PKU9</accession>
<protein>
    <submittedName>
        <fullName evidence="4">Nucleotidyltransferase family protein</fullName>
    </submittedName>
</protein>
<dbReference type="SUPFAM" id="SSF53448">
    <property type="entry name" value="Nucleotide-diphospho-sugar transferases"/>
    <property type="match status" value="1"/>
</dbReference>
<keyword evidence="2" id="KW-0548">Nucleotidyltransferase</keyword>
<dbReference type="EMBL" id="CP000934">
    <property type="protein sequence ID" value="ACE85574.1"/>
    <property type="molecule type" value="Genomic_DNA"/>
</dbReference>
<dbReference type="Pfam" id="PF00483">
    <property type="entry name" value="NTP_transferase"/>
    <property type="match status" value="1"/>
</dbReference>
<dbReference type="Gene3D" id="3.90.550.10">
    <property type="entry name" value="Spore Coat Polysaccharide Biosynthesis Protein SpsA, Chain A"/>
    <property type="match status" value="1"/>
</dbReference>
<evidence type="ECO:0000259" key="3">
    <source>
        <dbReference type="Pfam" id="PF00483"/>
    </source>
</evidence>